<keyword evidence="3" id="KW-0813">Transport</keyword>
<reference evidence="10" key="1">
    <citation type="journal article" date="2018" name="Nat. Microbiol.">
        <title>Leveraging single-cell genomics to expand the fungal tree of life.</title>
        <authorList>
            <person name="Ahrendt S.R."/>
            <person name="Quandt C.A."/>
            <person name="Ciobanu D."/>
            <person name="Clum A."/>
            <person name="Salamov A."/>
            <person name="Andreopoulos B."/>
            <person name="Cheng J.F."/>
            <person name="Woyke T."/>
            <person name="Pelin A."/>
            <person name="Henrissat B."/>
            <person name="Reynolds N.K."/>
            <person name="Benny G.L."/>
            <person name="Smith M.E."/>
            <person name="James T.Y."/>
            <person name="Grigoriev I.V."/>
        </authorList>
    </citation>
    <scope>NUCLEOTIDE SEQUENCE [LARGE SCALE GENOMIC DNA]</scope>
</reference>
<comment type="similarity">
    <text evidence="2">Belongs to the oligopeptide OPT transporter family.</text>
</comment>
<feature type="transmembrane region" description="Helical" evidence="8">
    <location>
        <begin position="177"/>
        <end position="197"/>
    </location>
</feature>
<proteinExistence type="inferred from homology"/>
<evidence type="ECO:0000256" key="2">
    <source>
        <dbReference type="ARBA" id="ARBA00008807"/>
    </source>
</evidence>
<dbReference type="PANTHER" id="PTHR31645:SF3">
    <property type="entry name" value="OLIGOPEPTIDE TRANSPORTER"/>
    <property type="match status" value="1"/>
</dbReference>
<protein>
    <submittedName>
        <fullName evidence="9">OPT oligopeptide transporter protein-domain-containing protein</fullName>
    </submittedName>
</protein>
<sequence>EPSIMSALYEEFQFTWRASIVGSLLGCLVAASNMYLGLKIGWTFGASLFGAIFSFAILRPMSAILPRVLGGGHFGPKENCSAQSAATTAGGLSSGFVSGIPAMYRLGLMSADPTDDLAGLILWTLAAAFYGLFFAIPLRKHFVINQDLTFPTPRAAAATIRQLHDTVTGERDAMRKAVAMSISFMIAFIVTLIAYWVPFVNSIHILFWIGTWAHYPAMANADTTWAWTFNLDWAFFGAGMMTPGATVFSFFAGQLIGYGIAGPIMVTKGYLLGSYGFTKPGNGTAQSWFLWPGIALMVLTSFAEVAIHYRTIGRGFVGGYRECVRGVVYVTHQAKRVIHRRTAGPMARQQQLQEEEELDPNDPVPKHEQVPLLWWGGGLVCSMILTCVIMGRSFHIPVYQTIIAIILSFILAFIGLQAAGETDINPLGTIGKITQVVFCKFPADDLKSLQRADLMSANVTSSAAAQAVDMVGDLKTGQLLGASPRSQFLAQCVGSVFAVAIAVPLFILYAKAYPCIVDASVEECQFSLVAVNAWQAVTKLLTTNAFVPMGSIVTAVILAVLAVGNVILKHYYLPESFLPYWPNLNAVGIGFINSSPEIPIAMIIGWSGVQIWKRLKPQQAEEYLYAIAGGLIAGVGIGGLLQAVFQVANVESATVTWGC</sequence>
<dbReference type="AlphaFoldDB" id="A0A4P9Y5B6"/>
<feature type="transmembrane region" description="Helical" evidence="8">
    <location>
        <begin position="588"/>
        <end position="611"/>
    </location>
</feature>
<feature type="transmembrane region" description="Helical" evidence="8">
    <location>
        <begin position="372"/>
        <end position="391"/>
    </location>
</feature>
<evidence type="ECO:0000256" key="4">
    <source>
        <dbReference type="ARBA" id="ARBA00022692"/>
    </source>
</evidence>
<feature type="region of interest" description="Disordered" evidence="7">
    <location>
        <begin position="342"/>
        <end position="364"/>
    </location>
</feature>
<evidence type="ECO:0000256" key="3">
    <source>
        <dbReference type="ARBA" id="ARBA00022448"/>
    </source>
</evidence>
<feature type="transmembrane region" description="Helical" evidence="8">
    <location>
        <begin position="14"/>
        <end position="33"/>
    </location>
</feature>
<keyword evidence="6 8" id="KW-0472">Membrane</keyword>
<dbReference type="InterPro" id="IPR045035">
    <property type="entry name" value="YSL-like"/>
</dbReference>
<feature type="non-terminal residue" evidence="9">
    <location>
        <position position="659"/>
    </location>
</feature>
<feature type="non-terminal residue" evidence="9">
    <location>
        <position position="1"/>
    </location>
</feature>
<dbReference type="EMBL" id="KZ987902">
    <property type="protein sequence ID" value="RKP14014.1"/>
    <property type="molecule type" value="Genomic_DNA"/>
</dbReference>
<evidence type="ECO:0000256" key="8">
    <source>
        <dbReference type="SAM" id="Phobius"/>
    </source>
</evidence>
<dbReference type="GO" id="GO:0035673">
    <property type="term" value="F:oligopeptide transmembrane transporter activity"/>
    <property type="evidence" value="ECO:0007669"/>
    <property type="project" value="InterPro"/>
</dbReference>
<dbReference type="PANTHER" id="PTHR31645">
    <property type="entry name" value="OLIGOPEPTIDE TRANSPORTER YGL114W-RELATED"/>
    <property type="match status" value="1"/>
</dbReference>
<feature type="transmembrane region" description="Helical" evidence="8">
    <location>
        <begin position="545"/>
        <end position="568"/>
    </location>
</feature>
<evidence type="ECO:0000256" key="7">
    <source>
        <dbReference type="SAM" id="MobiDB-lite"/>
    </source>
</evidence>
<dbReference type="Pfam" id="PF03169">
    <property type="entry name" value="OPT"/>
    <property type="match status" value="1"/>
</dbReference>
<feature type="transmembrane region" description="Helical" evidence="8">
    <location>
        <begin position="398"/>
        <end position="419"/>
    </location>
</feature>
<evidence type="ECO:0000256" key="1">
    <source>
        <dbReference type="ARBA" id="ARBA00004141"/>
    </source>
</evidence>
<evidence type="ECO:0000256" key="5">
    <source>
        <dbReference type="ARBA" id="ARBA00022989"/>
    </source>
</evidence>
<organism evidence="9 10">
    <name type="scientific">Piptocephalis cylindrospora</name>
    <dbReference type="NCBI Taxonomy" id="1907219"/>
    <lineage>
        <taxon>Eukaryota</taxon>
        <taxon>Fungi</taxon>
        <taxon>Fungi incertae sedis</taxon>
        <taxon>Zoopagomycota</taxon>
        <taxon>Zoopagomycotina</taxon>
        <taxon>Zoopagomycetes</taxon>
        <taxon>Zoopagales</taxon>
        <taxon>Piptocephalidaceae</taxon>
        <taxon>Piptocephalis</taxon>
    </lineage>
</organism>
<name>A0A4P9Y5B6_9FUNG</name>
<dbReference type="InterPro" id="IPR004813">
    <property type="entry name" value="OPT"/>
</dbReference>
<feature type="transmembrane region" description="Helical" evidence="8">
    <location>
        <begin position="117"/>
        <end position="136"/>
    </location>
</feature>
<accession>A0A4P9Y5B6</accession>
<feature type="transmembrane region" description="Helical" evidence="8">
    <location>
        <begin position="623"/>
        <end position="645"/>
    </location>
</feature>
<gene>
    <name evidence="9" type="ORF">BJ684DRAFT_5213</name>
</gene>
<keyword evidence="10" id="KW-1185">Reference proteome</keyword>
<keyword evidence="4 8" id="KW-0812">Transmembrane</keyword>
<dbReference type="GO" id="GO:0000329">
    <property type="term" value="C:fungal-type vacuole membrane"/>
    <property type="evidence" value="ECO:0007669"/>
    <property type="project" value="TreeGrafter"/>
</dbReference>
<evidence type="ECO:0000313" key="10">
    <source>
        <dbReference type="Proteomes" id="UP000267251"/>
    </source>
</evidence>
<dbReference type="NCBIfam" id="TIGR00728">
    <property type="entry name" value="OPT_sfam"/>
    <property type="match status" value="1"/>
</dbReference>
<feature type="transmembrane region" description="Helical" evidence="8">
    <location>
        <begin position="40"/>
        <end position="58"/>
    </location>
</feature>
<feature type="transmembrane region" description="Helical" evidence="8">
    <location>
        <begin position="289"/>
        <end position="309"/>
    </location>
</feature>
<keyword evidence="5 8" id="KW-1133">Transmembrane helix</keyword>
<dbReference type="OrthoDB" id="77405at2759"/>
<dbReference type="Proteomes" id="UP000267251">
    <property type="component" value="Unassembled WGS sequence"/>
</dbReference>
<evidence type="ECO:0000313" key="9">
    <source>
        <dbReference type="EMBL" id="RKP14014.1"/>
    </source>
</evidence>
<feature type="transmembrane region" description="Helical" evidence="8">
    <location>
        <begin position="488"/>
        <end position="510"/>
    </location>
</feature>
<comment type="subcellular location">
    <subcellularLocation>
        <location evidence="1">Membrane</location>
        <topology evidence="1">Multi-pass membrane protein</topology>
    </subcellularLocation>
</comment>
<evidence type="ECO:0000256" key="6">
    <source>
        <dbReference type="ARBA" id="ARBA00023136"/>
    </source>
</evidence>